<keyword evidence="17" id="KW-1185">Reference proteome</keyword>
<keyword evidence="6" id="KW-0645">Protease</keyword>
<evidence type="ECO:0000256" key="3">
    <source>
        <dbReference type="ARBA" id="ARBA00004173"/>
    </source>
</evidence>
<dbReference type="InterPro" id="IPR007863">
    <property type="entry name" value="Peptidase_M16_C"/>
</dbReference>
<keyword evidence="9" id="KW-0862">Zinc</keyword>
<dbReference type="FunFam" id="3.30.830.10:FF:000001">
    <property type="entry name" value="Mitochondrial-processing peptidase subunit beta, mitochondrial"/>
    <property type="match status" value="1"/>
</dbReference>
<dbReference type="AlphaFoldDB" id="A0A168L8Y1"/>
<evidence type="ECO:0000313" key="17">
    <source>
        <dbReference type="Proteomes" id="UP000078561"/>
    </source>
</evidence>
<dbReference type="InterPro" id="IPR011249">
    <property type="entry name" value="Metalloenz_LuxS/M16"/>
</dbReference>
<keyword evidence="11" id="KW-0496">Mitochondrion</keyword>
<dbReference type="SUPFAM" id="SSF63411">
    <property type="entry name" value="LuxS/MPP-like metallohydrolase"/>
    <property type="match status" value="2"/>
</dbReference>
<comment type="function">
    <text evidence="13">Catalytic subunit of the essential mitochondrial processing protease (MPP), which cleaves the mitochondrial sequence off newly imported precursors proteins. Preferentially, cleaves after an arginine at position P2.</text>
</comment>
<keyword evidence="8" id="KW-0378">Hydrolase</keyword>
<dbReference type="InterPro" id="IPR050361">
    <property type="entry name" value="MPP/UQCRC_Complex"/>
</dbReference>
<evidence type="ECO:0000256" key="6">
    <source>
        <dbReference type="ARBA" id="ARBA00022670"/>
    </source>
</evidence>
<keyword evidence="7" id="KW-0479">Metal-binding</keyword>
<evidence type="ECO:0000256" key="11">
    <source>
        <dbReference type="ARBA" id="ARBA00023128"/>
    </source>
</evidence>
<evidence type="ECO:0000256" key="9">
    <source>
        <dbReference type="ARBA" id="ARBA00022833"/>
    </source>
</evidence>
<dbReference type="GO" id="GO:0046872">
    <property type="term" value="F:metal ion binding"/>
    <property type="evidence" value="ECO:0007669"/>
    <property type="project" value="UniProtKB-KW"/>
</dbReference>
<proteinExistence type="inferred from homology"/>
<gene>
    <name evidence="16" type="primary">ABSGL_01697.1 scaffold 2091</name>
</gene>
<evidence type="ECO:0000313" key="16">
    <source>
        <dbReference type="EMBL" id="SAL96301.1"/>
    </source>
</evidence>
<comment type="subcellular location">
    <subcellularLocation>
        <location evidence="3">Mitochondrion</location>
    </subcellularLocation>
</comment>
<dbReference type="EMBL" id="LT550921">
    <property type="protein sequence ID" value="SAL96301.1"/>
    <property type="molecule type" value="Genomic_DNA"/>
</dbReference>
<evidence type="ECO:0000256" key="1">
    <source>
        <dbReference type="ARBA" id="ARBA00001098"/>
    </source>
</evidence>
<dbReference type="OMA" id="HFAQGEW"/>
<comment type="similarity">
    <text evidence="4">Belongs to the peptidase M16 family.</text>
</comment>
<evidence type="ECO:0000256" key="8">
    <source>
        <dbReference type="ARBA" id="ARBA00022801"/>
    </source>
</evidence>
<dbReference type="Gene3D" id="3.30.830.10">
    <property type="entry name" value="Metalloenzyme, LuxS/M16 peptidase-like"/>
    <property type="match status" value="2"/>
</dbReference>
<dbReference type="GO" id="GO:0006627">
    <property type="term" value="P:protein processing involved in protein targeting to mitochondrion"/>
    <property type="evidence" value="ECO:0007669"/>
    <property type="project" value="TreeGrafter"/>
</dbReference>
<evidence type="ECO:0000256" key="5">
    <source>
        <dbReference type="ARBA" id="ARBA00012299"/>
    </source>
</evidence>
<keyword evidence="10" id="KW-0482">Metalloprotease</keyword>
<evidence type="ECO:0000259" key="14">
    <source>
        <dbReference type="Pfam" id="PF00675"/>
    </source>
</evidence>
<evidence type="ECO:0000259" key="15">
    <source>
        <dbReference type="Pfam" id="PF05193"/>
    </source>
</evidence>
<dbReference type="PANTHER" id="PTHR11851">
    <property type="entry name" value="METALLOPROTEASE"/>
    <property type="match status" value="1"/>
</dbReference>
<dbReference type="Pfam" id="PF05193">
    <property type="entry name" value="Peptidase_M16_C"/>
    <property type="match status" value="1"/>
</dbReference>
<evidence type="ECO:0000256" key="12">
    <source>
        <dbReference type="ARBA" id="ARBA00031018"/>
    </source>
</evidence>
<dbReference type="EC" id="3.4.24.64" evidence="5"/>
<dbReference type="GO" id="GO:0005739">
    <property type="term" value="C:mitochondrion"/>
    <property type="evidence" value="ECO:0007669"/>
    <property type="project" value="UniProtKB-SubCell"/>
</dbReference>
<dbReference type="OrthoDB" id="10251424at2759"/>
<evidence type="ECO:0000256" key="4">
    <source>
        <dbReference type="ARBA" id="ARBA00007261"/>
    </source>
</evidence>
<dbReference type="PANTHER" id="PTHR11851:SF149">
    <property type="entry name" value="GH01077P"/>
    <property type="match status" value="1"/>
</dbReference>
<dbReference type="GO" id="GO:0004222">
    <property type="term" value="F:metalloendopeptidase activity"/>
    <property type="evidence" value="ECO:0007669"/>
    <property type="project" value="UniProtKB-EC"/>
</dbReference>
<dbReference type="InterPro" id="IPR011765">
    <property type="entry name" value="Pept_M16_N"/>
</dbReference>
<evidence type="ECO:0000256" key="7">
    <source>
        <dbReference type="ARBA" id="ARBA00022723"/>
    </source>
</evidence>
<feature type="domain" description="Peptidase M16 N-terminal" evidence="14">
    <location>
        <begin position="42"/>
        <end position="176"/>
    </location>
</feature>
<dbReference type="STRING" id="4829.A0A168L8Y1"/>
<comment type="cofactor">
    <cofactor evidence="2">
        <name>Zn(2+)</name>
        <dbReference type="ChEBI" id="CHEBI:29105"/>
    </cofactor>
</comment>
<dbReference type="InParanoid" id="A0A168L8Y1"/>
<accession>A0A168L8Y1</accession>
<evidence type="ECO:0000256" key="2">
    <source>
        <dbReference type="ARBA" id="ARBA00001947"/>
    </source>
</evidence>
<reference evidence="16" key="1">
    <citation type="submission" date="2016-04" db="EMBL/GenBank/DDBJ databases">
        <authorList>
            <person name="Evans L.H."/>
            <person name="Alamgir A."/>
            <person name="Owens N."/>
            <person name="Weber N.D."/>
            <person name="Virtaneva K."/>
            <person name="Barbian K."/>
            <person name="Babar A."/>
            <person name="Rosenke K."/>
        </authorList>
    </citation>
    <scope>NUCLEOTIDE SEQUENCE [LARGE SCALE GENOMIC DNA]</scope>
    <source>
        <strain evidence="16">CBS 101.48</strain>
    </source>
</reference>
<evidence type="ECO:0000256" key="13">
    <source>
        <dbReference type="ARBA" id="ARBA00045757"/>
    </source>
</evidence>
<dbReference type="Proteomes" id="UP000078561">
    <property type="component" value="Unassembled WGS sequence"/>
</dbReference>
<evidence type="ECO:0000256" key="10">
    <source>
        <dbReference type="ARBA" id="ARBA00023049"/>
    </source>
</evidence>
<name>A0A168L8Y1_ABSGL</name>
<sequence>MASKLLSNTLPRAAFGNKFVRPLATAASQTTRTTVLPNGFTVATEEHGSTGTSTVGVWINAGSRAETPATNGVANFLEVAALKNKAAAFEKLGGGLNANTSREQTYFASQANGANLDATVAGLSELIAGDVSDLDSVRGSVLKQQAANDSSLEQVTFDHLHAMAYQGEALGRPVAGVKETIEALTKDDLSAFKKENYTADRMVLVGAGNIDHDALVRLAEKSFGQLATSTGAAAGAAKPIFTGSEIRLRDDLLPQAHIALAVEGASYLSADYFTLAVMSTLIGSWDQNLGAAANLSSRLSTITNDNHLANSFVSFNKGYKDTGLWGLYFVSDNKLQLDDFVHFAQKEWIRLSTTVTASEVERAKQQLQSSLLLQLDSNQAIAQDIAAQVLTTGKRLSADEIKQAVQKVSLADVRNAGSKYLWDQEVVVAGAGPVEALTDYTRVRGNMAYNRF</sequence>
<protein>
    <recommendedName>
        <fullName evidence="5">mitochondrial processing peptidase</fullName>
        <ecNumber evidence="5">3.4.24.64</ecNumber>
    </recommendedName>
    <alternativeName>
        <fullName evidence="12">Beta-MPP</fullName>
    </alternativeName>
</protein>
<comment type="catalytic activity">
    <reaction evidence="1">
        <text>Release of N-terminal transit peptides from precursor proteins imported into the mitochondrion, typically with Arg in position P2.</text>
        <dbReference type="EC" id="3.4.24.64"/>
    </reaction>
</comment>
<feature type="domain" description="Peptidase M16 C-terminal" evidence="15">
    <location>
        <begin position="184"/>
        <end position="367"/>
    </location>
</feature>
<organism evidence="16">
    <name type="scientific">Absidia glauca</name>
    <name type="common">Pin mould</name>
    <dbReference type="NCBI Taxonomy" id="4829"/>
    <lineage>
        <taxon>Eukaryota</taxon>
        <taxon>Fungi</taxon>
        <taxon>Fungi incertae sedis</taxon>
        <taxon>Mucoromycota</taxon>
        <taxon>Mucoromycotina</taxon>
        <taxon>Mucoromycetes</taxon>
        <taxon>Mucorales</taxon>
        <taxon>Cunninghamellaceae</taxon>
        <taxon>Absidia</taxon>
    </lineage>
</organism>
<dbReference type="Pfam" id="PF00675">
    <property type="entry name" value="Peptidase_M16"/>
    <property type="match status" value="1"/>
</dbReference>